<accession>A0ABX0IX21</accession>
<keyword evidence="3" id="KW-1185">Reference proteome</keyword>
<organism evidence="2 3">
    <name type="scientific">Paenibacillus agricola</name>
    <dbReference type="NCBI Taxonomy" id="2716264"/>
    <lineage>
        <taxon>Bacteria</taxon>
        <taxon>Bacillati</taxon>
        <taxon>Bacillota</taxon>
        <taxon>Bacilli</taxon>
        <taxon>Bacillales</taxon>
        <taxon>Paenibacillaceae</taxon>
        <taxon>Paenibacillus</taxon>
    </lineage>
</organism>
<evidence type="ECO:0000313" key="2">
    <source>
        <dbReference type="EMBL" id="NHN28253.1"/>
    </source>
</evidence>
<gene>
    <name evidence="2" type="ORF">G9U52_00250</name>
</gene>
<proteinExistence type="predicted"/>
<keyword evidence="1" id="KW-0472">Membrane</keyword>
<feature type="transmembrane region" description="Helical" evidence="1">
    <location>
        <begin position="106"/>
        <end position="124"/>
    </location>
</feature>
<dbReference type="InterPro" id="IPR021257">
    <property type="entry name" value="DUF2809"/>
</dbReference>
<dbReference type="Proteomes" id="UP001165962">
    <property type="component" value="Unassembled WGS sequence"/>
</dbReference>
<dbReference type="EMBL" id="JAAOIW010000001">
    <property type="protein sequence ID" value="NHN28253.1"/>
    <property type="molecule type" value="Genomic_DNA"/>
</dbReference>
<evidence type="ECO:0000313" key="3">
    <source>
        <dbReference type="Proteomes" id="UP001165962"/>
    </source>
</evidence>
<reference evidence="2" key="1">
    <citation type="submission" date="2020-03" db="EMBL/GenBank/DDBJ databases">
        <title>Draft sequencing of Paenibacilllus sp. S3N08.</title>
        <authorList>
            <person name="Kim D.-U."/>
        </authorList>
    </citation>
    <scope>NUCLEOTIDE SEQUENCE</scope>
    <source>
        <strain evidence="2">S3N08</strain>
    </source>
</reference>
<feature type="transmembrane region" description="Helical" evidence="1">
    <location>
        <begin position="60"/>
        <end position="79"/>
    </location>
</feature>
<comment type="caution">
    <text evidence="2">The sequence shown here is derived from an EMBL/GenBank/DDBJ whole genome shotgun (WGS) entry which is preliminary data.</text>
</comment>
<feature type="transmembrane region" description="Helical" evidence="1">
    <location>
        <begin position="33"/>
        <end position="53"/>
    </location>
</feature>
<name>A0ABX0IX21_9BACL</name>
<protein>
    <submittedName>
        <fullName evidence="2">DUF2809 domain-containing protein</fullName>
    </submittedName>
</protein>
<sequence>MLKARSLYIFSIVTLILLGMGSRQFPEALPAFIVHHAGDVCWASMIYYVFRFIYLDKPRLFALLISMLFCSAIEFSQLYQAVWINDIRQTILGALILGKGFLTIDLIRYAVGLMIAVWIDYYGYKRIMNRT</sequence>
<keyword evidence="1" id="KW-1133">Transmembrane helix</keyword>
<dbReference type="RefSeq" id="WP_166144449.1">
    <property type="nucleotide sequence ID" value="NZ_JAAOIW010000001.1"/>
</dbReference>
<dbReference type="Pfam" id="PF10990">
    <property type="entry name" value="DUF2809"/>
    <property type="match status" value="1"/>
</dbReference>
<evidence type="ECO:0000256" key="1">
    <source>
        <dbReference type="SAM" id="Phobius"/>
    </source>
</evidence>
<keyword evidence="1" id="KW-0812">Transmembrane</keyword>